<evidence type="ECO:0000256" key="8">
    <source>
        <dbReference type="ARBA" id="ARBA00026080"/>
    </source>
</evidence>
<dbReference type="InterPro" id="IPR004134">
    <property type="entry name" value="Peptidase_C1B"/>
</dbReference>
<feature type="active site" evidence="10">
    <location>
        <position position="454"/>
    </location>
</feature>
<dbReference type="EMBL" id="FO082049">
    <property type="protein sequence ID" value="CCE84045.1"/>
    <property type="molecule type" value="Genomic_DNA"/>
</dbReference>
<dbReference type="CDD" id="cd00585">
    <property type="entry name" value="Peptidase_C1B"/>
    <property type="match status" value="1"/>
</dbReference>
<dbReference type="GO" id="GO:0009636">
    <property type="term" value="P:response to toxic substance"/>
    <property type="evidence" value="ECO:0007669"/>
    <property type="project" value="TreeGrafter"/>
</dbReference>
<evidence type="ECO:0000313" key="12">
    <source>
        <dbReference type="EMBL" id="CCE84045.1"/>
    </source>
</evidence>
<feature type="compositionally biased region" description="Polar residues" evidence="11">
    <location>
        <begin position="1"/>
        <end position="13"/>
    </location>
</feature>
<name>G8Y615_PICSO</name>
<dbReference type="Proteomes" id="UP000005222">
    <property type="component" value="Chromosome L"/>
</dbReference>
<dbReference type="SUPFAM" id="SSF54001">
    <property type="entry name" value="Cysteine proteinases"/>
    <property type="match status" value="1"/>
</dbReference>
<dbReference type="Proteomes" id="UP000005222">
    <property type="component" value="Chromosome K"/>
</dbReference>
<dbReference type="AlphaFoldDB" id="G8Y615"/>
<dbReference type="EC" id="3.4.22.40" evidence="2 9"/>
<dbReference type="GO" id="GO:0004197">
    <property type="term" value="F:cysteine-type endopeptidase activity"/>
    <property type="evidence" value="ECO:0007669"/>
    <property type="project" value="UniProtKB-EC"/>
</dbReference>
<dbReference type="Pfam" id="PF03051">
    <property type="entry name" value="Peptidase_C1_2"/>
    <property type="match status" value="1"/>
</dbReference>
<dbReference type="InterPro" id="IPR038765">
    <property type="entry name" value="Papain-like_cys_pep_sf"/>
</dbReference>
<dbReference type="PROSITE" id="PS00139">
    <property type="entry name" value="THIOL_PROTEASE_CYS"/>
    <property type="match status" value="1"/>
</dbReference>
<comment type="function">
    <text evidence="9">Has aminopeptidase activity, shortening substrate peptides sequentially by 1 amino acid. Has bleomycin hydrolase activity, which can protect the cell from the toxic effects of bleomycin. Has homocysteine-thiolactonase activity, protecting the cell against homocysteine toxicity.</text>
</comment>
<dbReference type="PANTHER" id="PTHR10363">
    <property type="entry name" value="BLEOMYCIN HYDROLASE"/>
    <property type="match status" value="1"/>
</dbReference>
<dbReference type="EMBL" id="FO082048">
    <property type="protein sequence ID" value="CCE85076.1"/>
    <property type="molecule type" value="Genomic_DNA"/>
</dbReference>
<evidence type="ECO:0000256" key="7">
    <source>
        <dbReference type="ARBA" id="ARBA00025347"/>
    </source>
</evidence>
<keyword evidence="9" id="KW-0963">Cytoplasm</keyword>
<dbReference type="OrthoDB" id="2666448at2759"/>
<comment type="function">
    <text evidence="7">The normal physiological role of the enzyme is unknown, but it is not essential for the viability of yeast cells. Has aminopeptidase activity, shortening substrate peptides sequentially by 1 amino acid. Has bleomycin hydrolase activity, which can protect the cell from the toxic effects of bleomycin. Has homocysteine-thiolactonase activity, protecting the cell against homocysteine toxicity. Acts as a repressor in the GAL4 regulatory system, but this does not require either the peptidase or nucleic acid-binding activities.</text>
</comment>
<dbReference type="GO" id="GO:0070005">
    <property type="term" value="F:cysteine-type aminopeptidase activity"/>
    <property type="evidence" value="ECO:0007669"/>
    <property type="project" value="InterPro"/>
</dbReference>
<protein>
    <recommendedName>
        <fullName evidence="3 9">Cysteine proteinase 1, mitochondrial</fullName>
        <ecNumber evidence="2 9">3.4.22.40</ecNumber>
    </recommendedName>
</protein>
<dbReference type="FunCoup" id="G8Y615">
    <property type="interactions" value="1157"/>
</dbReference>
<evidence type="ECO:0000256" key="10">
    <source>
        <dbReference type="PIRSR" id="PIRSR005700-1"/>
    </source>
</evidence>
<reference evidence="14" key="2">
    <citation type="journal article" date="2012" name="G3 (Bethesda)">
        <title>Pichia sorbitophila, an interspecies yeast hybrid reveals early steps of genome resolution following polyploidization.</title>
        <authorList>
            <person name="Leh Louis V."/>
            <person name="Despons L."/>
            <person name="Friedrich A."/>
            <person name="Martin T."/>
            <person name="Durrens P."/>
            <person name="Casaregola S."/>
            <person name="Neuveglise C."/>
            <person name="Fairhead C."/>
            <person name="Marck C."/>
            <person name="Cruz J.A."/>
            <person name="Straub M.L."/>
            <person name="Kugler V."/>
            <person name="Sacerdot C."/>
            <person name="Uzunov Z."/>
            <person name="Thierry A."/>
            <person name="Weiss S."/>
            <person name="Bleykasten C."/>
            <person name="De Montigny J."/>
            <person name="Jacques N."/>
            <person name="Jung P."/>
            <person name="Lemaire M."/>
            <person name="Mallet S."/>
            <person name="Morel G."/>
            <person name="Richard G.F."/>
            <person name="Sarkar A."/>
            <person name="Savel G."/>
            <person name="Schacherer J."/>
            <person name="Seret M.L."/>
            <person name="Talla E."/>
            <person name="Samson G."/>
            <person name="Jubin C."/>
            <person name="Poulain J."/>
            <person name="Vacherie B."/>
            <person name="Barbe V."/>
            <person name="Pelletier E."/>
            <person name="Sherman D.J."/>
            <person name="Westhof E."/>
            <person name="Weissenbach J."/>
            <person name="Baret P.V."/>
            <person name="Wincker P."/>
            <person name="Gaillardin C."/>
            <person name="Dujon B."/>
            <person name="Souciet J.L."/>
        </authorList>
    </citation>
    <scope>NUCLEOTIDE SEQUENCE [LARGE SCALE GENOMIC DNA]</scope>
    <source>
        <strain evidence="14">ATCC MYA-4447 / BCRC 22081 / CBS 7064 / NBRC 10061 / NRRL Y-12695</strain>
    </source>
</reference>
<evidence type="ECO:0000256" key="5">
    <source>
        <dbReference type="ARBA" id="ARBA00022801"/>
    </source>
</evidence>
<evidence type="ECO:0000313" key="13">
    <source>
        <dbReference type="EMBL" id="CCE85076.1"/>
    </source>
</evidence>
<comment type="catalytic activity">
    <reaction evidence="1 9">
        <text>Inactivates bleomycin B2 (a cytotoxic glycometallopeptide) by hydrolysis of a carboxyamide bond of beta-aminoalanine, but also shows general aminopeptidase activity. The specificity varies somewhat with source, but amino acid arylamides of Met, Leu and Ala are preferred.</text>
        <dbReference type="EC" id="3.4.22.40"/>
    </reaction>
</comment>
<dbReference type="GO" id="GO:0043418">
    <property type="term" value="P:homocysteine catabolic process"/>
    <property type="evidence" value="ECO:0007669"/>
    <property type="project" value="TreeGrafter"/>
</dbReference>
<dbReference type="STRING" id="559304.G8Y615"/>
<dbReference type="Gene3D" id="3.90.70.10">
    <property type="entry name" value="Cysteine proteinases"/>
    <property type="match status" value="1"/>
</dbReference>
<reference evidence="13" key="1">
    <citation type="submission" date="2011-10" db="EMBL/GenBank/DDBJ databases">
        <authorList>
            <person name="Genoscope - CEA"/>
        </authorList>
    </citation>
    <scope>NUCLEOTIDE SEQUENCE</scope>
</reference>
<comment type="subcellular location">
    <subcellularLocation>
        <location evidence="9">Mitochondrion</location>
    </subcellularLocation>
    <subcellularLocation>
        <location evidence="9">Cytoplasm</location>
    </subcellularLocation>
</comment>
<dbReference type="GO" id="GO:0006508">
    <property type="term" value="P:proteolysis"/>
    <property type="evidence" value="ECO:0007669"/>
    <property type="project" value="UniProtKB-KW"/>
</dbReference>
<accession>G8Y615</accession>
<evidence type="ECO:0000256" key="1">
    <source>
        <dbReference type="ARBA" id="ARBA00000423"/>
    </source>
</evidence>
<keyword evidence="4 9" id="KW-0645">Protease</keyword>
<evidence type="ECO:0000256" key="9">
    <source>
        <dbReference type="PIRNR" id="PIRNR005700"/>
    </source>
</evidence>
<dbReference type="eggNOG" id="KOG4128">
    <property type="taxonomic scope" value="Eukaryota"/>
</dbReference>
<organism evidence="13 14">
    <name type="scientific">Pichia sorbitophila (strain ATCC MYA-4447 / BCRC 22081 / CBS 7064 / NBRC 10061 / NRRL Y-12695)</name>
    <name type="common">Hybrid yeast</name>
    <dbReference type="NCBI Taxonomy" id="559304"/>
    <lineage>
        <taxon>Eukaryota</taxon>
        <taxon>Fungi</taxon>
        <taxon>Dikarya</taxon>
        <taxon>Ascomycota</taxon>
        <taxon>Saccharomycotina</taxon>
        <taxon>Pichiomycetes</taxon>
        <taxon>Debaryomycetaceae</taxon>
        <taxon>Millerozyma</taxon>
    </lineage>
</organism>
<dbReference type="GO" id="GO:0005739">
    <property type="term" value="C:mitochondrion"/>
    <property type="evidence" value="ECO:0007669"/>
    <property type="project" value="UniProtKB-SubCell"/>
</dbReference>
<evidence type="ECO:0000256" key="3">
    <source>
        <dbReference type="ARBA" id="ARBA00016900"/>
    </source>
</evidence>
<evidence type="ECO:0000256" key="6">
    <source>
        <dbReference type="ARBA" id="ARBA00022807"/>
    </source>
</evidence>
<proteinExistence type="inferred from homology"/>
<keyword evidence="6 9" id="KW-0788">Thiol protease</keyword>
<gene>
    <name evidence="13" type="primary">Piso0_004647</name>
    <name evidence="12" type="ORF">GNLVRS01_PISO0K21482g</name>
    <name evidence="13" type="ORF">GNLVRS01_PISO0L21483g</name>
</gene>
<comment type="similarity">
    <text evidence="9">Belongs to the peptidase C1 family.</text>
</comment>
<dbReference type="InterPro" id="IPR000169">
    <property type="entry name" value="Pept_cys_AS"/>
</dbReference>
<comment type="subunit">
    <text evidence="8">Homohexamer. Binds to nucleic acids. Binds single-stranded DNA and RNA with higher affinity than double-stranded DNA.</text>
</comment>
<dbReference type="PROSITE" id="PS00639">
    <property type="entry name" value="THIOL_PROTEASE_HIS"/>
    <property type="match status" value="1"/>
</dbReference>
<feature type="active site" evidence="10">
    <location>
        <position position="135"/>
    </location>
</feature>
<dbReference type="InParanoid" id="G8Y615"/>
<dbReference type="InterPro" id="IPR025660">
    <property type="entry name" value="Pept_his_AS"/>
</dbReference>
<feature type="active site" evidence="10">
    <location>
        <position position="431"/>
    </location>
</feature>
<keyword evidence="14" id="KW-1185">Reference proteome</keyword>
<evidence type="ECO:0000256" key="11">
    <source>
        <dbReference type="SAM" id="MobiDB-lite"/>
    </source>
</evidence>
<feature type="region of interest" description="Disordered" evidence="11">
    <location>
        <begin position="1"/>
        <end position="28"/>
    </location>
</feature>
<dbReference type="MEROPS" id="C01.085"/>
<keyword evidence="9" id="KW-0496">Mitochondrion</keyword>
<dbReference type="PANTHER" id="PTHR10363:SF2">
    <property type="entry name" value="BLEOMYCIN HYDROLASE"/>
    <property type="match status" value="1"/>
</dbReference>
<dbReference type="PIRSF" id="PIRSF005700">
    <property type="entry name" value="PepC"/>
    <property type="match status" value="1"/>
</dbReference>
<sequence>MCMMGNSLSKQYTSSNEKRSSLSSEQSTMFDEKKASAYNLKADNLSTELRGLKLDQKDGEFNSITIDKLQSWEKEIYEDSKNRLAQNVLSKNAPDVAFRESSYATGLKNRFFFNTEVAVIGSPEFKNNQKSSGRCWIFATCNVLRSKVIKTYNLPQDKFQLSQTYLFFYDKLEKANFFLENILDASDEPLDSRLISFLTSNPVNDGGQWDMIVNVLTKYGAVPNEVFPDNEQAMRTSKLNYFLTEKLREYALILRKLKNDNYSAEEINKVKAAQMKEVYKIISLSLGSPPKPDETFSWEFKNKDGKYFHFETTPKEFYEKHINFDTTTNFSLINDPRNPYDSLYTVERLNNVHGGRPISYVNTDMDAMKAVAIRMLKDNEPVFFGSDVGKFSDRSTGVLDTNAFDYELGYGTCLNLSKSERLQLGSSSMTHAMVITGVHIDPKTNAPVRWKIENSWGDAVGQKGYFLMTDDWFSEYVYQIVTSKKYSDKKHYDIWKSGKYNVLPYYDPMGALA</sequence>
<evidence type="ECO:0000313" key="14">
    <source>
        <dbReference type="Proteomes" id="UP000005222"/>
    </source>
</evidence>
<evidence type="ECO:0000256" key="2">
    <source>
        <dbReference type="ARBA" id="ARBA00012465"/>
    </source>
</evidence>
<evidence type="ECO:0000256" key="4">
    <source>
        <dbReference type="ARBA" id="ARBA00022670"/>
    </source>
</evidence>
<keyword evidence="5 9" id="KW-0378">Hydrolase</keyword>
<dbReference type="HOGENOM" id="CLU_038600_0_1_1"/>